<organism evidence="1 2">
    <name type="scientific">Amphritea balenae</name>
    <dbReference type="NCBI Taxonomy" id="452629"/>
    <lineage>
        <taxon>Bacteria</taxon>
        <taxon>Pseudomonadati</taxon>
        <taxon>Pseudomonadota</taxon>
        <taxon>Gammaproteobacteria</taxon>
        <taxon>Oceanospirillales</taxon>
        <taxon>Oceanospirillaceae</taxon>
        <taxon>Amphritea</taxon>
    </lineage>
</organism>
<dbReference type="RefSeq" id="WP_124925395.1">
    <property type="nucleotide sequence ID" value="NZ_BMOH01000005.1"/>
</dbReference>
<comment type="caution">
    <text evidence="1">The sequence shown here is derived from an EMBL/GenBank/DDBJ whole genome shotgun (WGS) entry which is preliminary data.</text>
</comment>
<name>A0A3P1STN3_9GAMM</name>
<keyword evidence="2" id="KW-1185">Reference proteome</keyword>
<dbReference type="Proteomes" id="UP000267535">
    <property type="component" value="Unassembled WGS sequence"/>
</dbReference>
<gene>
    <name evidence="1" type="ORF">EHS89_06805</name>
</gene>
<dbReference type="AlphaFoldDB" id="A0A3P1STN3"/>
<reference evidence="1 2" key="1">
    <citation type="submission" date="2018-11" db="EMBL/GenBank/DDBJ databases">
        <title>The draft genome sequence of Amphritea balenae JAMM 1525T.</title>
        <authorList>
            <person name="Fang Z."/>
            <person name="Zhang Y."/>
            <person name="Han X."/>
        </authorList>
    </citation>
    <scope>NUCLEOTIDE SEQUENCE [LARGE SCALE GENOMIC DNA]</scope>
    <source>
        <strain evidence="1 2">JAMM 1525</strain>
    </source>
</reference>
<evidence type="ECO:0000313" key="2">
    <source>
        <dbReference type="Proteomes" id="UP000267535"/>
    </source>
</evidence>
<dbReference type="OrthoDB" id="7063189at2"/>
<dbReference type="EMBL" id="RQXV01000003">
    <property type="protein sequence ID" value="RRC99925.1"/>
    <property type="molecule type" value="Genomic_DNA"/>
</dbReference>
<evidence type="ECO:0000313" key="1">
    <source>
        <dbReference type="EMBL" id="RRC99925.1"/>
    </source>
</evidence>
<sequence>MMETQFDFNPGDIIEQAGECYQVLENLGDRGVVRNFPSEEDTGFELEWMVDGASARYIGQASLPAPSPCSTGGSCPTYEIKPKSVDDKNIIARQL</sequence>
<protein>
    <submittedName>
        <fullName evidence="1">Uncharacterized protein</fullName>
    </submittedName>
</protein>
<accession>A0A3P1STN3</accession>
<proteinExistence type="predicted"/>